<comment type="caution">
    <text evidence="1">The sequence shown here is derived from an EMBL/GenBank/DDBJ whole genome shotgun (WGS) entry which is preliminary data.</text>
</comment>
<organism evidence="1 2">
    <name type="scientific">Paenibacillus eucommiae</name>
    <dbReference type="NCBI Taxonomy" id="1355755"/>
    <lineage>
        <taxon>Bacteria</taxon>
        <taxon>Bacillati</taxon>
        <taxon>Bacillota</taxon>
        <taxon>Bacilli</taxon>
        <taxon>Bacillales</taxon>
        <taxon>Paenibacillaceae</taxon>
        <taxon>Paenibacillus</taxon>
    </lineage>
</organism>
<proteinExistence type="predicted"/>
<name>A0ABS4IZU7_9BACL</name>
<reference evidence="1 2" key="1">
    <citation type="submission" date="2021-03" db="EMBL/GenBank/DDBJ databases">
        <title>Genomic Encyclopedia of Type Strains, Phase IV (KMG-IV): sequencing the most valuable type-strain genomes for metagenomic binning, comparative biology and taxonomic classification.</title>
        <authorList>
            <person name="Goeker M."/>
        </authorList>
    </citation>
    <scope>NUCLEOTIDE SEQUENCE [LARGE SCALE GENOMIC DNA]</scope>
    <source>
        <strain evidence="1 2">DSM 26048</strain>
    </source>
</reference>
<sequence>MTGLITGIVVCAFVFVIRETLMSSADEDWEN</sequence>
<evidence type="ECO:0000313" key="1">
    <source>
        <dbReference type="EMBL" id="MBP1993081.1"/>
    </source>
</evidence>
<protein>
    <submittedName>
        <fullName evidence="1">Uncharacterized protein</fullName>
    </submittedName>
</protein>
<evidence type="ECO:0000313" key="2">
    <source>
        <dbReference type="Proteomes" id="UP001519287"/>
    </source>
</evidence>
<accession>A0ABS4IZU7</accession>
<keyword evidence="2" id="KW-1185">Reference proteome</keyword>
<dbReference type="EMBL" id="JAGGLB010000016">
    <property type="protein sequence ID" value="MBP1993081.1"/>
    <property type="molecule type" value="Genomic_DNA"/>
</dbReference>
<gene>
    <name evidence="1" type="ORF">J2Z66_004698</name>
</gene>
<dbReference type="Proteomes" id="UP001519287">
    <property type="component" value="Unassembled WGS sequence"/>
</dbReference>